<proteinExistence type="predicted"/>
<sequence length="39" mass="4493">MFLYTRTKLQLFLSEGEYKAKALFSKGIYKITGGQANYI</sequence>
<dbReference type="STRING" id="1203610.HMPREF1536_01335"/>
<protein>
    <submittedName>
        <fullName evidence="1">Uncharacterized protein</fullName>
    </submittedName>
</protein>
<gene>
    <name evidence="1" type="ORF">HMPREF1536_01335</name>
</gene>
<dbReference type="AlphaFoldDB" id="A0A0F5JKZ7"/>
<comment type="caution">
    <text evidence="1">The sequence shown here is derived from an EMBL/GenBank/DDBJ whole genome shotgun (WGS) entry which is preliminary data.</text>
</comment>
<dbReference type="EMBL" id="AQHW01000009">
    <property type="protein sequence ID" value="KKB58458.1"/>
    <property type="molecule type" value="Genomic_DNA"/>
</dbReference>
<organism evidence="1 2">
    <name type="scientific">Parabacteroides gordonii MS-1 = DSM 23371</name>
    <dbReference type="NCBI Taxonomy" id="1203610"/>
    <lineage>
        <taxon>Bacteria</taxon>
        <taxon>Pseudomonadati</taxon>
        <taxon>Bacteroidota</taxon>
        <taxon>Bacteroidia</taxon>
        <taxon>Bacteroidales</taxon>
        <taxon>Tannerellaceae</taxon>
        <taxon>Parabacteroides</taxon>
    </lineage>
</organism>
<accession>A0A0F5JKZ7</accession>
<keyword evidence="2" id="KW-1185">Reference proteome</keyword>
<dbReference type="Proteomes" id="UP000033035">
    <property type="component" value="Unassembled WGS sequence"/>
</dbReference>
<dbReference type="PATRIC" id="fig|1203610.3.peg.1364"/>
<name>A0A0F5JKZ7_9BACT</name>
<evidence type="ECO:0000313" key="2">
    <source>
        <dbReference type="Proteomes" id="UP000033035"/>
    </source>
</evidence>
<dbReference type="HOGENOM" id="CLU_3313952_0_0_10"/>
<reference evidence="1 2" key="1">
    <citation type="submission" date="2013-04" db="EMBL/GenBank/DDBJ databases">
        <title>The Genome Sequence of Parabacteroides gordonii DSM 23371.</title>
        <authorList>
            <consortium name="The Broad Institute Genomics Platform"/>
            <person name="Earl A."/>
            <person name="Ward D."/>
            <person name="Feldgarden M."/>
            <person name="Gevers D."/>
            <person name="Martens E."/>
            <person name="Sakamoto M."/>
            <person name="Benno Y."/>
            <person name="Suzuki N."/>
            <person name="Matsunaga N."/>
            <person name="Koshihara K."/>
            <person name="Seki M."/>
            <person name="Komiya H."/>
            <person name="Walker B."/>
            <person name="Young S."/>
            <person name="Zeng Q."/>
            <person name="Gargeya S."/>
            <person name="Fitzgerald M."/>
            <person name="Haas B."/>
            <person name="Abouelleil A."/>
            <person name="Allen A.W."/>
            <person name="Alvarado L."/>
            <person name="Arachchi H.M."/>
            <person name="Berlin A.M."/>
            <person name="Chapman S.B."/>
            <person name="Gainer-Dewar J."/>
            <person name="Goldberg J."/>
            <person name="Griggs A."/>
            <person name="Gujja S."/>
            <person name="Hansen M."/>
            <person name="Howarth C."/>
            <person name="Imamovic A."/>
            <person name="Ireland A."/>
            <person name="Larimer J."/>
            <person name="McCowan C."/>
            <person name="Murphy C."/>
            <person name="Pearson M."/>
            <person name="Poon T.W."/>
            <person name="Priest M."/>
            <person name="Roberts A."/>
            <person name="Saif S."/>
            <person name="Shea T."/>
            <person name="Sisk P."/>
            <person name="Sykes S."/>
            <person name="Wortman J."/>
            <person name="Nusbaum C."/>
            <person name="Birren B."/>
        </authorList>
    </citation>
    <scope>NUCLEOTIDE SEQUENCE [LARGE SCALE GENOMIC DNA]</scope>
    <source>
        <strain evidence="1 2">MS-1</strain>
    </source>
</reference>
<evidence type="ECO:0000313" key="1">
    <source>
        <dbReference type="EMBL" id="KKB58458.1"/>
    </source>
</evidence>